<dbReference type="InterPro" id="IPR001841">
    <property type="entry name" value="Znf_RING"/>
</dbReference>
<dbReference type="GO" id="GO:0016567">
    <property type="term" value="P:protein ubiquitination"/>
    <property type="evidence" value="ECO:0007669"/>
    <property type="project" value="UniProtKB-UniPathway"/>
</dbReference>
<dbReference type="SUPFAM" id="SSF57850">
    <property type="entry name" value="RING/U-box"/>
    <property type="match status" value="1"/>
</dbReference>
<evidence type="ECO:0000256" key="3">
    <source>
        <dbReference type="ARBA" id="ARBA00022771"/>
    </source>
</evidence>
<feature type="signal peptide" evidence="7">
    <location>
        <begin position="1"/>
        <end position="20"/>
    </location>
</feature>
<organism evidence="9">
    <name type="scientific">Puccinia triticina (isolate 1-1 / race 1 (BBBD))</name>
    <name type="common">Brown leaf rust fungus</name>
    <dbReference type="NCBI Taxonomy" id="630390"/>
    <lineage>
        <taxon>Eukaryota</taxon>
        <taxon>Fungi</taxon>
        <taxon>Dikarya</taxon>
        <taxon>Basidiomycota</taxon>
        <taxon>Pucciniomycotina</taxon>
        <taxon>Pucciniomycetes</taxon>
        <taxon>Pucciniales</taxon>
        <taxon>Pucciniaceae</taxon>
        <taxon>Puccinia</taxon>
    </lineage>
</organism>
<accession>A0A180GAU4</accession>
<sequence length="271" mass="31374">MDFLFLAAILLWLNLPLANTGILDIRFSDYFNGYNEESDSVVLSEYLHSDYQGVYQPLRDYQPESSAKKRETVHGSPAEWSEWGDASAIHSAVRQTSTNLLNLYQSWKNIFLLEPPLDDKAATKTQIFGHMPPSYLPEGEVWLSRFWRKLMSNTIPFKEAKRLINSAQNNRNPDHNRVGASVMTDPEHSILLAPLPEELNFRILDPEHSSCDICFEQYTPPTIDNNNRPKIELVSYNKRCSHHFHPRCIDEWIKTFNNWESSTCPTCRVQL</sequence>
<evidence type="ECO:0000313" key="11">
    <source>
        <dbReference type="Proteomes" id="UP000005240"/>
    </source>
</evidence>
<reference evidence="9" key="2">
    <citation type="submission" date="2016-05" db="EMBL/GenBank/DDBJ databases">
        <title>Comparative analysis highlights variable genome content of wheat rusts and divergence of the mating loci.</title>
        <authorList>
            <person name="Cuomo C.A."/>
            <person name="Bakkeren G."/>
            <person name="Szabo L."/>
            <person name="Khalil H."/>
            <person name="Joly D."/>
            <person name="Goldberg J."/>
            <person name="Young S."/>
            <person name="Zeng Q."/>
            <person name="Fellers J."/>
        </authorList>
    </citation>
    <scope>NUCLEOTIDE SEQUENCE [LARGE SCALE GENOMIC DNA]</scope>
    <source>
        <strain evidence="9">1-1 BBBD Race 1</strain>
    </source>
</reference>
<evidence type="ECO:0000259" key="8">
    <source>
        <dbReference type="PROSITE" id="PS50089"/>
    </source>
</evidence>
<dbReference type="EnsemblFungi" id="PTTG_28514-t43_1">
    <property type="protein sequence ID" value="PTTG_28514-t43_1-p1"/>
    <property type="gene ID" value="PTTG_28514"/>
</dbReference>
<reference evidence="9" key="1">
    <citation type="submission" date="2009-11" db="EMBL/GenBank/DDBJ databases">
        <authorList>
            <consortium name="The Broad Institute Genome Sequencing Platform"/>
            <person name="Ward D."/>
            <person name="Feldgarden M."/>
            <person name="Earl A."/>
            <person name="Young S.K."/>
            <person name="Zeng Q."/>
            <person name="Koehrsen M."/>
            <person name="Alvarado L."/>
            <person name="Berlin A."/>
            <person name="Bochicchio J."/>
            <person name="Borenstein D."/>
            <person name="Chapman S.B."/>
            <person name="Chen Z."/>
            <person name="Engels R."/>
            <person name="Freedman E."/>
            <person name="Gellesch M."/>
            <person name="Goldberg J."/>
            <person name="Griggs A."/>
            <person name="Gujja S."/>
            <person name="Heilman E."/>
            <person name="Heiman D."/>
            <person name="Hepburn T."/>
            <person name="Howarth C."/>
            <person name="Jen D."/>
            <person name="Larson L."/>
            <person name="Lewis B."/>
            <person name="Mehta T."/>
            <person name="Park D."/>
            <person name="Pearson M."/>
            <person name="Roberts A."/>
            <person name="Saif S."/>
            <person name="Shea T."/>
            <person name="Shenoy N."/>
            <person name="Sisk P."/>
            <person name="Stolte C."/>
            <person name="Sykes S."/>
            <person name="Thomson T."/>
            <person name="Walk T."/>
            <person name="White J."/>
            <person name="Yandava C."/>
            <person name="Izard J."/>
            <person name="Baranova O.V."/>
            <person name="Blanton J.M."/>
            <person name="Tanner A.C."/>
            <person name="Dewhirst F.E."/>
            <person name="Haas B."/>
            <person name="Nusbaum C."/>
            <person name="Birren B."/>
        </authorList>
    </citation>
    <scope>NUCLEOTIDE SEQUENCE [LARGE SCALE GENOMIC DNA]</scope>
    <source>
        <strain evidence="9">1-1 BBBD Race 1</strain>
    </source>
</reference>
<dbReference type="GO" id="GO:0008270">
    <property type="term" value="F:zinc ion binding"/>
    <property type="evidence" value="ECO:0007669"/>
    <property type="project" value="UniProtKB-KW"/>
</dbReference>
<dbReference type="EMBL" id="ADAS02000116">
    <property type="protein sequence ID" value="OAV89856.1"/>
    <property type="molecule type" value="Genomic_DNA"/>
</dbReference>
<evidence type="ECO:0000313" key="10">
    <source>
        <dbReference type="EnsemblFungi" id="PTTG_28514-t43_1-p1"/>
    </source>
</evidence>
<dbReference type="AlphaFoldDB" id="A0A180GAU4"/>
<dbReference type="Pfam" id="PF12678">
    <property type="entry name" value="zf-rbx1"/>
    <property type="match status" value="1"/>
</dbReference>
<keyword evidence="7" id="KW-0732">Signal</keyword>
<evidence type="ECO:0000256" key="1">
    <source>
        <dbReference type="ARBA" id="ARBA00004906"/>
    </source>
</evidence>
<proteinExistence type="predicted"/>
<dbReference type="Gene3D" id="3.30.40.10">
    <property type="entry name" value="Zinc/RING finger domain, C3HC4 (zinc finger)"/>
    <property type="match status" value="1"/>
</dbReference>
<dbReference type="PROSITE" id="PS50089">
    <property type="entry name" value="ZF_RING_2"/>
    <property type="match status" value="1"/>
</dbReference>
<dbReference type="VEuPathDB" id="FungiDB:PTTG_28514"/>
<evidence type="ECO:0000256" key="2">
    <source>
        <dbReference type="ARBA" id="ARBA00022723"/>
    </source>
</evidence>
<dbReference type="Proteomes" id="UP000005240">
    <property type="component" value="Unassembled WGS sequence"/>
</dbReference>
<comment type="pathway">
    <text evidence="1">Protein modification; protein ubiquitination.</text>
</comment>
<evidence type="ECO:0000256" key="6">
    <source>
        <dbReference type="PROSITE-ProRule" id="PRU00175"/>
    </source>
</evidence>
<dbReference type="GO" id="GO:0051603">
    <property type="term" value="P:proteolysis involved in protein catabolic process"/>
    <property type="evidence" value="ECO:0007669"/>
    <property type="project" value="UniProtKB-ARBA"/>
</dbReference>
<dbReference type="UniPathway" id="UPA00143"/>
<keyword evidence="4" id="KW-0833">Ubl conjugation pathway</keyword>
<evidence type="ECO:0000256" key="7">
    <source>
        <dbReference type="SAM" id="SignalP"/>
    </source>
</evidence>
<feature type="domain" description="RING-type" evidence="8">
    <location>
        <begin position="211"/>
        <end position="268"/>
    </location>
</feature>
<evidence type="ECO:0000313" key="9">
    <source>
        <dbReference type="EMBL" id="OAV89856.1"/>
    </source>
</evidence>
<dbReference type="InterPro" id="IPR024766">
    <property type="entry name" value="Znf_RING_H2"/>
</dbReference>
<reference evidence="10 11" key="3">
    <citation type="journal article" date="2017" name="G3 (Bethesda)">
        <title>Comparative analysis highlights variable genome content of wheat rusts and divergence of the mating loci.</title>
        <authorList>
            <person name="Cuomo C.A."/>
            <person name="Bakkeren G."/>
            <person name="Khalil H.B."/>
            <person name="Panwar V."/>
            <person name="Joly D."/>
            <person name="Linning R."/>
            <person name="Sakthikumar S."/>
            <person name="Song X."/>
            <person name="Adiconis X."/>
            <person name="Fan L."/>
            <person name="Goldberg J.M."/>
            <person name="Levin J.Z."/>
            <person name="Young S."/>
            <person name="Zeng Q."/>
            <person name="Anikster Y."/>
            <person name="Bruce M."/>
            <person name="Wang M."/>
            <person name="Yin C."/>
            <person name="McCallum B."/>
            <person name="Szabo L.J."/>
            <person name="Hulbert S."/>
            <person name="Chen X."/>
            <person name="Fellers J.P."/>
        </authorList>
    </citation>
    <scope>NUCLEOTIDE SEQUENCE</scope>
    <source>
        <strain evidence="10">isolate 1-1 / race 1 (BBBD)</strain>
        <strain evidence="11">Isolate 1-1 / race 1 (BBBD)</strain>
    </source>
</reference>
<gene>
    <name evidence="9" type="ORF">PTTG_28514</name>
</gene>
<dbReference type="InterPro" id="IPR052788">
    <property type="entry name" value="RING-type_E3_ligase_ATL"/>
</dbReference>
<dbReference type="PANTHER" id="PTHR45798:SF97">
    <property type="entry name" value="ALCOHOL-SENSITIVE RING FINGER PROTEIN 1"/>
    <property type="match status" value="1"/>
</dbReference>
<dbReference type="PANTHER" id="PTHR45798">
    <property type="entry name" value="RING-H2 FINGER PROTEIN ATL61-RELATED-RELATED"/>
    <property type="match status" value="1"/>
</dbReference>
<keyword evidence="11" id="KW-1185">Reference proteome</keyword>
<dbReference type="OrthoDB" id="8062037at2759"/>
<evidence type="ECO:0000256" key="4">
    <source>
        <dbReference type="ARBA" id="ARBA00022786"/>
    </source>
</evidence>
<evidence type="ECO:0000256" key="5">
    <source>
        <dbReference type="ARBA" id="ARBA00022833"/>
    </source>
</evidence>
<reference evidence="10" key="4">
    <citation type="submission" date="2025-05" db="UniProtKB">
        <authorList>
            <consortium name="EnsemblFungi"/>
        </authorList>
    </citation>
    <scope>IDENTIFICATION</scope>
    <source>
        <strain evidence="10">isolate 1-1 / race 1 (BBBD)</strain>
    </source>
</reference>
<keyword evidence="3 6" id="KW-0863">Zinc-finger</keyword>
<name>A0A180GAU4_PUCT1</name>
<keyword evidence="5" id="KW-0862">Zinc</keyword>
<keyword evidence="2" id="KW-0479">Metal-binding</keyword>
<protein>
    <submittedName>
        <fullName evidence="10">RING-type domain-containing protein</fullName>
    </submittedName>
</protein>
<feature type="chain" id="PRO_5008109724" evidence="7">
    <location>
        <begin position="21"/>
        <end position="271"/>
    </location>
</feature>
<dbReference type="InterPro" id="IPR013083">
    <property type="entry name" value="Znf_RING/FYVE/PHD"/>
</dbReference>